<dbReference type="InterPro" id="IPR002835">
    <property type="entry name" value="CofC"/>
</dbReference>
<evidence type="ECO:0000256" key="3">
    <source>
        <dbReference type="ARBA" id="ARBA00022741"/>
    </source>
</evidence>
<dbReference type="EMBL" id="FNTL01000004">
    <property type="protein sequence ID" value="SEC61794.1"/>
    <property type="molecule type" value="Genomic_DNA"/>
</dbReference>
<evidence type="ECO:0000313" key="5">
    <source>
        <dbReference type="EMBL" id="SEC61794.1"/>
    </source>
</evidence>
<evidence type="ECO:0000256" key="4">
    <source>
        <dbReference type="ARBA" id="ARBA00023134"/>
    </source>
</evidence>
<organism evidence="5 6">
    <name type="scientific">Rhodococcus jostii</name>
    <dbReference type="NCBI Taxonomy" id="132919"/>
    <lineage>
        <taxon>Bacteria</taxon>
        <taxon>Bacillati</taxon>
        <taxon>Actinomycetota</taxon>
        <taxon>Actinomycetes</taxon>
        <taxon>Mycobacteriales</taxon>
        <taxon>Nocardiaceae</taxon>
        <taxon>Rhodococcus</taxon>
    </lineage>
</organism>
<proteinExistence type="predicted"/>
<dbReference type="SUPFAM" id="SSF53448">
    <property type="entry name" value="Nucleotide-diphospho-sugar transferases"/>
    <property type="match status" value="1"/>
</dbReference>
<reference evidence="6" key="1">
    <citation type="submission" date="2016-10" db="EMBL/GenBank/DDBJ databases">
        <authorList>
            <person name="Varghese N."/>
        </authorList>
    </citation>
    <scope>NUCLEOTIDE SEQUENCE [LARGE SCALE GENOMIC DNA]</scope>
    <source>
        <strain evidence="6">DSM 44719</strain>
    </source>
</reference>
<accession>A0A1H4U0K1</accession>
<keyword evidence="1 5" id="KW-0808">Transferase</keyword>
<protein>
    <submittedName>
        <fullName evidence="5">2-phospho-L-lactate guanylyltransferase</fullName>
    </submittedName>
</protein>
<dbReference type="AlphaFoldDB" id="A0A1H4U0K1"/>
<dbReference type="Pfam" id="PF01983">
    <property type="entry name" value="CofC"/>
    <property type="match status" value="1"/>
</dbReference>
<keyword evidence="3" id="KW-0547">Nucleotide-binding</keyword>
<keyword evidence="4" id="KW-0342">GTP-binding</keyword>
<evidence type="ECO:0000256" key="2">
    <source>
        <dbReference type="ARBA" id="ARBA00022695"/>
    </source>
</evidence>
<evidence type="ECO:0000256" key="1">
    <source>
        <dbReference type="ARBA" id="ARBA00022679"/>
    </source>
</evidence>
<sequence>MSAGSVARNGETRGRRRGPWVAVIPQRDITSAKSRLLLRPEARQAVVRALFHDTVSAVRAASRIHAVVVVVDRIQDAAHVQSPGVVPLVLLETRGMNDALREGAHRARELWPHCRLAGLPADLPSLRSEDLDVALKVAGRHERTFVADRQRKGTSLLTAAEGVDLNPNYGGHSRRAHLGSGAIETLDPNIESLRRDVDDLDDLLDAAMGRPGAALTGVLRSLGYPIDLRPARQRFATSAVAQ</sequence>
<name>A0A1H4U0K1_RHOJO</name>
<dbReference type="Proteomes" id="UP000183407">
    <property type="component" value="Unassembled WGS sequence"/>
</dbReference>
<dbReference type="GO" id="GO:0043814">
    <property type="term" value="F:phospholactate guanylyltransferase activity"/>
    <property type="evidence" value="ECO:0007669"/>
    <property type="project" value="InterPro"/>
</dbReference>
<dbReference type="InterPro" id="IPR029044">
    <property type="entry name" value="Nucleotide-diphossugar_trans"/>
</dbReference>
<keyword evidence="2 5" id="KW-0548">Nucleotidyltransferase</keyword>
<dbReference type="PANTHER" id="PTHR40392:SF1">
    <property type="entry name" value="2-PHOSPHO-L-LACTATE GUANYLYLTRANSFERASE"/>
    <property type="match status" value="1"/>
</dbReference>
<dbReference type="Gene3D" id="3.90.550.10">
    <property type="entry name" value="Spore Coat Polysaccharide Biosynthesis Protein SpsA, Chain A"/>
    <property type="match status" value="1"/>
</dbReference>
<dbReference type="PANTHER" id="PTHR40392">
    <property type="entry name" value="2-PHOSPHO-L-LACTATE GUANYLYLTRANSFERASE"/>
    <property type="match status" value="1"/>
</dbReference>
<evidence type="ECO:0000313" key="6">
    <source>
        <dbReference type="Proteomes" id="UP000183407"/>
    </source>
</evidence>
<dbReference type="RefSeq" id="WP_073370080.1">
    <property type="nucleotide sequence ID" value="NZ_FNTL01000004.1"/>
</dbReference>
<dbReference type="GO" id="GO:0005525">
    <property type="term" value="F:GTP binding"/>
    <property type="evidence" value="ECO:0007669"/>
    <property type="project" value="UniProtKB-KW"/>
</dbReference>
<gene>
    <name evidence="5" type="ORF">SAMN04490220_2121</name>
</gene>
<dbReference type="OrthoDB" id="9151145at2"/>
<dbReference type="NCBIfam" id="TIGR03552">
    <property type="entry name" value="F420_cofC"/>
    <property type="match status" value="1"/>
</dbReference>